<dbReference type="Proteomes" id="UP000094336">
    <property type="component" value="Unassembled WGS sequence"/>
</dbReference>
<evidence type="ECO:0000256" key="1">
    <source>
        <dbReference type="ARBA" id="ARBA00022614"/>
    </source>
</evidence>
<organism evidence="3 4">
    <name type="scientific">Babjeviella inositovora NRRL Y-12698</name>
    <dbReference type="NCBI Taxonomy" id="984486"/>
    <lineage>
        <taxon>Eukaryota</taxon>
        <taxon>Fungi</taxon>
        <taxon>Dikarya</taxon>
        <taxon>Ascomycota</taxon>
        <taxon>Saccharomycotina</taxon>
        <taxon>Pichiomycetes</taxon>
        <taxon>Serinales incertae sedis</taxon>
        <taxon>Babjeviella</taxon>
    </lineage>
</organism>
<dbReference type="SUPFAM" id="SSF52058">
    <property type="entry name" value="L domain-like"/>
    <property type="match status" value="1"/>
</dbReference>
<keyword evidence="2" id="KW-0677">Repeat</keyword>
<keyword evidence="4" id="KW-1185">Reference proteome</keyword>
<dbReference type="AlphaFoldDB" id="A0A1E3QI09"/>
<reference evidence="4" key="1">
    <citation type="submission" date="2016-05" db="EMBL/GenBank/DDBJ databases">
        <title>Comparative genomics of biotechnologically important yeasts.</title>
        <authorList>
            <consortium name="DOE Joint Genome Institute"/>
            <person name="Riley R."/>
            <person name="Haridas S."/>
            <person name="Wolfe K.H."/>
            <person name="Lopes M.R."/>
            <person name="Hittinger C.T."/>
            <person name="Goker M."/>
            <person name="Salamov A."/>
            <person name="Wisecaver J."/>
            <person name="Long T.M."/>
            <person name="Aerts A.L."/>
            <person name="Barry K."/>
            <person name="Choi C."/>
            <person name="Clum A."/>
            <person name="Coughlan A.Y."/>
            <person name="Deshpande S."/>
            <person name="Douglass A.P."/>
            <person name="Hanson S.J."/>
            <person name="Klenk H.-P."/>
            <person name="Labutti K."/>
            <person name="Lapidus A."/>
            <person name="Lindquist E."/>
            <person name="Lipzen A."/>
            <person name="Meier-Kolthoff J.P."/>
            <person name="Ohm R.A."/>
            <person name="Otillar R.P."/>
            <person name="Pangilinan J."/>
            <person name="Peng Y."/>
            <person name="Rokas A."/>
            <person name="Rosa C.A."/>
            <person name="Scheuner C."/>
            <person name="Sibirny A.A."/>
            <person name="Slot J.C."/>
            <person name="Stielow J.B."/>
            <person name="Sun H."/>
            <person name="Kurtzman C.P."/>
            <person name="Blackwell M."/>
            <person name="Grigoriev I.V."/>
            <person name="Jeffries T.W."/>
        </authorList>
    </citation>
    <scope>NUCLEOTIDE SEQUENCE [LARGE SCALE GENOMIC DNA]</scope>
    <source>
        <strain evidence="4">NRRL Y-12698</strain>
    </source>
</reference>
<dbReference type="STRING" id="984486.A0A1E3QI09"/>
<evidence type="ECO:0008006" key="5">
    <source>
        <dbReference type="Google" id="ProtNLM"/>
    </source>
</evidence>
<evidence type="ECO:0000313" key="4">
    <source>
        <dbReference type="Proteomes" id="UP000094336"/>
    </source>
</evidence>
<dbReference type="GeneID" id="30147938"/>
<dbReference type="EMBL" id="KV454442">
    <property type="protein sequence ID" value="ODQ77270.1"/>
    <property type="molecule type" value="Genomic_DNA"/>
</dbReference>
<dbReference type="PANTHER" id="PTHR46652">
    <property type="entry name" value="LEUCINE-RICH REPEAT AND IQ DOMAIN-CONTAINING PROTEIN 1-RELATED"/>
    <property type="match status" value="1"/>
</dbReference>
<dbReference type="InterPro" id="IPR032675">
    <property type="entry name" value="LRR_dom_sf"/>
</dbReference>
<dbReference type="RefSeq" id="XP_018982598.1">
    <property type="nucleotide sequence ID" value="XM_019130085.1"/>
</dbReference>
<gene>
    <name evidence="3" type="ORF">BABINDRAFT_163765</name>
</gene>
<dbReference type="OrthoDB" id="7451790at2759"/>
<proteinExistence type="predicted"/>
<dbReference type="SUPFAM" id="SSF52075">
    <property type="entry name" value="Outer arm dynein light chain 1"/>
    <property type="match status" value="1"/>
</dbReference>
<sequence length="535" mass="60339">MTEIDEHFKFPSLLENLEVEQLGITNFEQRSLPLGLQKLFIVGCPLKRFSVDTFPDSFKELILDGTDLSSSEIRIIKFPPSLVSLLVNNTLLSSLDFVSSLPGSLEILNLTENSFGRLNETDEEADTTRSCQIKFPKNLQEFGIRCSELLFTLYSPENFVFPPSLVDLDLAGTNLVSIKGLELPPTLNSLSLRNNNLVSVDGLSLPLALTSLYLSFSKLVSVDGLSLPPTLTIFHLCDNNLELLSRRLPDSIQSLYLMRNKLSELENFHLLVSCTKFELFSNPLQKLQISNAYDPDLKLREFELSNVIIATLRDISPLPQCLTSLNISSTEINSLYGILLPVGLISLCVYLTKITSLENVEFPPYLERLDLLRNQISNLINVHLPDSLLGLNLDDNKFNSIDTIQFPPKLKELRFERNAIGAINELQLPESLKMLSLEDQTCETLQNNASTQRDISENIFLSKENGLSRLTGLTKLPPKLEYLNLGENSLSDQTIQSLESPASLKILLIERITFDDNAEWQREFKLAHPRMSIYW</sequence>
<keyword evidence="1" id="KW-0433">Leucine-rich repeat</keyword>
<evidence type="ECO:0000313" key="3">
    <source>
        <dbReference type="EMBL" id="ODQ77270.1"/>
    </source>
</evidence>
<accession>A0A1E3QI09</accession>
<dbReference type="InterPro" id="IPR050836">
    <property type="entry name" value="SDS22/Internalin_LRR"/>
</dbReference>
<dbReference type="Gene3D" id="3.80.10.10">
    <property type="entry name" value="Ribonuclease Inhibitor"/>
    <property type="match status" value="4"/>
</dbReference>
<protein>
    <recommendedName>
        <fullName evidence="5">L domain-like protein</fullName>
    </recommendedName>
</protein>
<name>A0A1E3QI09_9ASCO</name>
<evidence type="ECO:0000256" key="2">
    <source>
        <dbReference type="ARBA" id="ARBA00022737"/>
    </source>
</evidence>
<dbReference type="PANTHER" id="PTHR46652:SF8">
    <property type="entry name" value="LEUCINE RICH REPEAT CONTAINING 23"/>
    <property type="match status" value="1"/>
</dbReference>